<reference evidence="2 3" key="1">
    <citation type="submission" date="2017-11" db="EMBL/GenBank/DDBJ databases">
        <title>De-novo sequencing of pomegranate (Punica granatum L.) genome.</title>
        <authorList>
            <person name="Akparov Z."/>
            <person name="Amiraslanov A."/>
            <person name="Hajiyeva S."/>
            <person name="Abbasov M."/>
            <person name="Kaur K."/>
            <person name="Hamwieh A."/>
            <person name="Solovyev V."/>
            <person name="Salamov A."/>
            <person name="Braich B."/>
            <person name="Kosarev P."/>
            <person name="Mahmoud A."/>
            <person name="Hajiyev E."/>
            <person name="Babayeva S."/>
            <person name="Izzatullayeva V."/>
            <person name="Mammadov A."/>
            <person name="Mammadov A."/>
            <person name="Sharifova S."/>
            <person name="Ojaghi J."/>
            <person name="Eynullazada K."/>
            <person name="Bayramov B."/>
            <person name="Abdulazimova A."/>
            <person name="Shahmuradov I."/>
        </authorList>
    </citation>
    <scope>NUCLEOTIDE SEQUENCE [LARGE SCALE GENOMIC DNA]</scope>
    <source>
        <strain evidence="3">cv. AG2017</strain>
        <tissue evidence="2">Leaf</tissue>
    </source>
</reference>
<sequence length="67" mass="7081">MGGRGDRIWGITAEEGGKNGSDSAEEGRALFSLSGTVLSVLVSTSVDVGLMGLDHRQHWPRTNTRPG</sequence>
<keyword evidence="3" id="KW-1185">Reference proteome</keyword>
<gene>
    <name evidence="2" type="ORF">CRG98_016761</name>
</gene>
<name>A0A2I0K3U6_PUNGR</name>
<dbReference type="EMBL" id="PGOL01000925">
    <property type="protein sequence ID" value="PKI62810.1"/>
    <property type="molecule type" value="Genomic_DNA"/>
</dbReference>
<evidence type="ECO:0000256" key="1">
    <source>
        <dbReference type="SAM" id="MobiDB-lite"/>
    </source>
</evidence>
<dbReference type="AlphaFoldDB" id="A0A2I0K3U6"/>
<dbReference type="Proteomes" id="UP000233551">
    <property type="component" value="Unassembled WGS sequence"/>
</dbReference>
<comment type="caution">
    <text evidence="2">The sequence shown here is derived from an EMBL/GenBank/DDBJ whole genome shotgun (WGS) entry which is preliminary data.</text>
</comment>
<feature type="region of interest" description="Disordered" evidence="1">
    <location>
        <begin position="1"/>
        <end position="25"/>
    </location>
</feature>
<evidence type="ECO:0000313" key="2">
    <source>
        <dbReference type="EMBL" id="PKI62810.1"/>
    </source>
</evidence>
<organism evidence="2 3">
    <name type="scientific">Punica granatum</name>
    <name type="common">Pomegranate</name>
    <dbReference type="NCBI Taxonomy" id="22663"/>
    <lineage>
        <taxon>Eukaryota</taxon>
        <taxon>Viridiplantae</taxon>
        <taxon>Streptophyta</taxon>
        <taxon>Embryophyta</taxon>
        <taxon>Tracheophyta</taxon>
        <taxon>Spermatophyta</taxon>
        <taxon>Magnoliopsida</taxon>
        <taxon>eudicotyledons</taxon>
        <taxon>Gunneridae</taxon>
        <taxon>Pentapetalae</taxon>
        <taxon>rosids</taxon>
        <taxon>malvids</taxon>
        <taxon>Myrtales</taxon>
        <taxon>Lythraceae</taxon>
        <taxon>Punica</taxon>
    </lineage>
</organism>
<evidence type="ECO:0000313" key="3">
    <source>
        <dbReference type="Proteomes" id="UP000233551"/>
    </source>
</evidence>
<protein>
    <submittedName>
        <fullName evidence="2">Uncharacterized protein</fullName>
    </submittedName>
</protein>
<proteinExistence type="predicted"/>
<accession>A0A2I0K3U6</accession>